<feature type="transmembrane region" description="Helical" evidence="6">
    <location>
        <begin position="198"/>
        <end position="221"/>
    </location>
</feature>
<name>A0AAV7JAQ1_9METZ</name>
<evidence type="ECO:0000313" key="7">
    <source>
        <dbReference type="EMBL" id="KAI6645784.1"/>
    </source>
</evidence>
<keyword evidence="2 6" id="KW-0812">Transmembrane</keyword>
<sequence length="236" mass="26149">MGEEKKESEKSKRIPERGFKVTLGRFVDIILVGLGIIIVIFSLLTFIAIASSFALSARRATEPGRSCVLFSSAINGTSDLSLGPSGPCVVVLLTPIIIWAVIFPFIGFLVLKIWQAWNMTFLVYIWGFINVLLFLYVLIISCVVTVGERYTCDQVATLTHPISGMQECSQGGAYTNATLGFDGFLRFDDLIDTTETGLWISTLFLLAIAVIYVLRCILWTFRCIRKSSPSKNAKKL</sequence>
<comment type="caution">
    <text evidence="7">The sequence shown here is derived from an EMBL/GenBank/DDBJ whole genome shotgun (WGS) entry which is preliminary data.</text>
</comment>
<dbReference type="Proteomes" id="UP001165289">
    <property type="component" value="Unassembled WGS sequence"/>
</dbReference>
<organism evidence="7 8">
    <name type="scientific">Oopsacas minuta</name>
    <dbReference type="NCBI Taxonomy" id="111878"/>
    <lineage>
        <taxon>Eukaryota</taxon>
        <taxon>Metazoa</taxon>
        <taxon>Porifera</taxon>
        <taxon>Hexactinellida</taxon>
        <taxon>Hexasterophora</taxon>
        <taxon>Lyssacinosida</taxon>
        <taxon>Leucopsacidae</taxon>
        <taxon>Oopsacas</taxon>
    </lineage>
</organism>
<dbReference type="EMBL" id="JAKMXF010000365">
    <property type="protein sequence ID" value="KAI6645784.1"/>
    <property type="molecule type" value="Genomic_DNA"/>
</dbReference>
<comment type="similarity">
    <text evidence="5">Belongs to the TMEM179 family.</text>
</comment>
<dbReference type="Pfam" id="PF26158">
    <property type="entry name" value="Claudin_TMEM179-179B"/>
    <property type="match status" value="1"/>
</dbReference>
<keyword evidence="3 6" id="KW-1133">Transmembrane helix</keyword>
<evidence type="ECO:0000256" key="2">
    <source>
        <dbReference type="ARBA" id="ARBA00022692"/>
    </source>
</evidence>
<dbReference type="AlphaFoldDB" id="A0AAV7JAQ1"/>
<evidence type="ECO:0000313" key="8">
    <source>
        <dbReference type="Proteomes" id="UP001165289"/>
    </source>
</evidence>
<proteinExistence type="inferred from homology"/>
<comment type="subcellular location">
    <subcellularLocation>
        <location evidence="1">Membrane</location>
        <topology evidence="1">Multi-pass membrane protein</topology>
    </subcellularLocation>
</comment>
<evidence type="ECO:0000256" key="1">
    <source>
        <dbReference type="ARBA" id="ARBA00004141"/>
    </source>
</evidence>
<gene>
    <name evidence="7" type="ORF">LOD99_13047</name>
</gene>
<feature type="transmembrane region" description="Helical" evidence="6">
    <location>
        <begin position="89"/>
        <end position="111"/>
    </location>
</feature>
<keyword evidence="8" id="KW-1185">Reference proteome</keyword>
<feature type="transmembrane region" description="Helical" evidence="6">
    <location>
        <begin position="123"/>
        <end position="146"/>
    </location>
</feature>
<evidence type="ECO:0000256" key="3">
    <source>
        <dbReference type="ARBA" id="ARBA00022989"/>
    </source>
</evidence>
<evidence type="ECO:0008006" key="9">
    <source>
        <dbReference type="Google" id="ProtNLM"/>
    </source>
</evidence>
<feature type="transmembrane region" description="Helical" evidence="6">
    <location>
        <begin position="21"/>
        <end position="49"/>
    </location>
</feature>
<accession>A0AAV7JAQ1</accession>
<evidence type="ECO:0000256" key="5">
    <source>
        <dbReference type="ARBA" id="ARBA00093776"/>
    </source>
</evidence>
<evidence type="ECO:0000256" key="4">
    <source>
        <dbReference type="ARBA" id="ARBA00023136"/>
    </source>
</evidence>
<protein>
    <recommendedName>
        <fullName evidence="9">MARVEL domain-containing protein</fullName>
    </recommendedName>
</protein>
<evidence type="ECO:0000256" key="6">
    <source>
        <dbReference type="SAM" id="Phobius"/>
    </source>
</evidence>
<reference evidence="7 8" key="1">
    <citation type="journal article" date="2023" name="BMC Biol.">
        <title>The compact genome of the sponge Oopsacas minuta (Hexactinellida) is lacking key metazoan core genes.</title>
        <authorList>
            <person name="Santini S."/>
            <person name="Schenkelaars Q."/>
            <person name="Jourda C."/>
            <person name="Duchesne M."/>
            <person name="Belahbib H."/>
            <person name="Rocher C."/>
            <person name="Selva M."/>
            <person name="Riesgo A."/>
            <person name="Vervoort M."/>
            <person name="Leys S.P."/>
            <person name="Kodjabachian L."/>
            <person name="Le Bivic A."/>
            <person name="Borchiellini C."/>
            <person name="Claverie J.M."/>
            <person name="Renard E."/>
        </authorList>
    </citation>
    <scope>NUCLEOTIDE SEQUENCE [LARGE SCALE GENOMIC DNA]</scope>
    <source>
        <strain evidence="7">SPO-2</strain>
    </source>
</reference>
<dbReference type="InterPro" id="IPR059010">
    <property type="entry name" value="TMEM179-179B"/>
</dbReference>
<keyword evidence="4 6" id="KW-0472">Membrane</keyword>